<dbReference type="Proteomes" id="UP000183760">
    <property type="component" value="Unassembled WGS sequence"/>
</dbReference>
<dbReference type="STRING" id="1334629.MFUL124B02_07585"/>
<protein>
    <submittedName>
        <fullName evidence="2">Sulfotransferase family protein</fullName>
    </submittedName>
</protein>
<keyword evidence="2" id="KW-0808">Transferase</keyword>
<comment type="caution">
    <text evidence="2">The sequence shown here is derived from an EMBL/GenBank/DDBJ whole genome shotgun (WGS) entry which is preliminary data.</text>
</comment>
<dbReference type="Gene3D" id="3.40.50.300">
    <property type="entry name" value="P-loop containing nucleotide triphosphate hydrolases"/>
    <property type="match status" value="1"/>
</dbReference>
<evidence type="ECO:0000256" key="1">
    <source>
        <dbReference type="SAM" id="MobiDB-lite"/>
    </source>
</evidence>
<name>A0A511ST65_MYXFU</name>
<reference evidence="3 4" key="1">
    <citation type="submission" date="2016-10" db="EMBL/GenBank/DDBJ databases">
        <authorList>
            <person name="Varghese N."/>
            <person name="Submissions S."/>
        </authorList>
    </citation>
    <scope>NUCLEOTIDE SEQUENCE [LARGE SCALE GENOMIC DNA]</scope>
    <source>
        <strain evidence="3 4">DSM 16525</strain>
    </source>
</reference>
<dbReference type="EMBL" id="BJXR01000005">
    <property type="protein sequence ID" value="GEN05119.1"/>
    <property type="molecule type" value="Genomic_DNA"/>
</dbReference>
<dbReference type="EMBL" id="FOIB01000001">
    <property type="protein sequence ID" value="SET17451.1"/>
    <property type="molecule type" value="Genomic_DNA"/>
</dbReference>
<dbReference type="GO" id="GO:0016740">
    <property type="term" value="F:transferase activity"/>
    <property type="evidence" value="ECO:0007669"/>
    <property type="project" value="UniProtKB-KW"/>
</dbReference>
<keyword evidence="4" id="KW-1185">Reference proteome</keyword>
<dbReference type="Proteomes" id="UP000321514">
    <property type="component" value="Unassembled WGS sequence"/>
</dbReference>
<dbReference type="OrthoDB" id="7062607at2"/>
<proteinExistence type="predicted"/>
<dbReference type="RefSeq" id="WP_074949757.1">
    <property type="nucleotide sequence ID" value="NZ_BJXR01000005.1"/>
</dbReference>
<dbReference type="InterPro" id="IPR027417">
    <property type="entry name" value="P-loop_NTPase"/>
</dbReference>
<reference evidence="2 5" key="2">
    <citation type="submission" date="2019-07" db="EMBL/GenBank/DDBJ databases">
        <title>Whole genome shotgun sequence of Myxococcus fulvus NBRC 100333.</title>
        <authorList>
            <person name="Hosoyama A."/>
            <person name="Uohara A."/>
            <person name="Ohji S."/>
            <person name="Ichikawa N."/>
        </authorList>
    </citation>
    <scope>NUCLEOTIDE SEQUENCE [LARGE SCALE GENOMIC DNA]</scope>
    <source>
        <strain evidence="2 5">NBRC 100333</strain>
    </source>
</reference>
<gene>
    <name evidence="2" type="ORF">MFU01_01560</name>
    <name evidence="3" type="ORF">SAMN05443572_1011336</name>
</gene>
<organism evidence="2 5">
    <name type="scientific">Myxococcus fulvus</name>
    <dbReference type="NCBI Taxonomy" id="33"/>
    <lineage>
        <taxon>Bacteria</taxon>
        <taxon>Pseudomonadati</taxon>
        <taxon>Myxococcota</taxon>
        <taxon>Myxococcia</taxon>
        <taxon>Myxococcales</taxon>
        <taxon>Cystobacterineae</taxon>
        <taxon>Myxococcaceae</taxon>
        <taxon>Myxococcus</taxon>
    </lineage>
</organism>
<dbReference type="AlphaFoldDB" id="A0A511ST65"/>
<feature type="region of interest" description="Disordered" evidence="1">
    <location>
        <begin position="304"/>
        <end position="332"/>
    </location>
</feature>
<evidence type="ECO:0000313" key="4">
    <source>
        <dbReference type="Proteomes" id="UP000183760"/>
    </source>
</evidence>
<evidence type="ECO:0000313" key="5">
    <source>
        <dbReference type="Proteomes" id="UP000321514"/>
    </source>
</evidence>
<evidence type="ECO:0000313" key="3">
    <source>
        <dbReference type="EMBL" id="SET17451.1"/>
    </source>
</evidence>
<dbReference type="SUPFAM" id="SSF52540">
    <property type="entry name" value="P-loop containing nucleoside triphosphate hydrolases"/>
    <property type="match status" value="1"/>
</dbReference>
<sequence length="332" mass="36307">MSTLTVLYITGWCRSGSTIIGNVLNEVAGCFHTGELSFLWKNAYGNGSNTMCGCGTPLVQCALWAKVLEQGVATGESPQGHAARVVRRQLDTVRTRHTWRVLRQGTPSPVLYEHAELLARTYRTIADATGSHIIVDSGKFPSEAALLPHVDGITPYYLHLVRDPRAVAHSWTKTKQYVVPMSAARSTAYWLGFNVASELVTRRHPERSLFLRYEDFIASPQATIDSLLELIQVDRAVNPVKGRTVVLGRNHTVTGNPDRFLSGSTLLRPGDDAWRKELPAKVKTLVSTLAWPLTGRYQYRGPPAPVDVGSGAEPAKNVSDARSGNLGTGTHP</sequence>
<evidence type="ECO:0000313" key="2">
    <source>
        <dbReference type="EMBL" id="GEN05119.1"/>
    </source>
</evidence>
<accession>A0A511ST65</accession>
<dbReference type="Pfam" id="PF13469">
    <property type="entry name" value="Sulfotransfer_3"/>
    <property type="match status" value="1"/>
</dbReference>